<evidence type="ECO:0000313" key="2">
    <source>
        <dbReference type="EMBL" id="KIY46688.1"/>
    </source>
</evidence>
<keyword evidence="3" id="KW-1185">Reference proteome</keyword>
<sequence>MSSLLRLLYEIIKTDRSQGTPPVSDDDAYPRPLAPSNSSKSSALSRVASVVRRNARRRRRLPQTAEATPTPTPTPFTLTQVSTRDSRDGGSALWTTRWRERLSISFASSDGHGQGGSGSGCSGEDQESIHWGRNDYHTLYGGESFVEDPFKSEVDIARMVMSRKKIFSERELDYLQVSVPAVPSAF</sequence>
<feature type="region of interest" description="Disordered" evidence="1">
    <location>
        <begin position="107"/>
        <end position="128"/>
    </location>
</feature>
<organism evidence="2 3">
    <name type="scientific">Fistulina hepatica ATCC 64428</name>
    <dbReference type="NCBI Taxonomy" id="1128425"/>
    <lineage>
        <taxon>Eukaryota</taxon>
        <taxon>Fungi</taxon>
        <taxon>Dikarya</taxon>
        <taxon>Basidiomycota</taxon>
        <taxon>Agaricomycotina</taxon>
        <taxon>Agaricomycetes</taxon>
        <taxon>Agaricomycetidae</taxon>
        <taxon>Agaricales</taxon>
        <taxon>Fistulinaceae</taxon>
        <taxon>Fistulina</taxon>
    </lineage>
</organism>
<dbReference type="AlphaFoldDB" id="A0A0D7A796"/>
<dbReference type="Proteomes" id="UP000054144">
    <property type="component" value="Unassembled WGS sequence"/>
</dbReference>
<name>A0A0D7A796_9AGAR</name>
<dbReference type="EMBL" id="KN882025">
    <property type="protein sequence ID" value="KIY46688.1"/>
    <property type="molecule type" value="Genomic_DNA"/>
</dbReference>
<protein>
    <submittedName>
        <fullName evidence="2">Uncharacterized protein</fullName>
    </submittedName>
</protein>
<gene>
    <name evidence="2" type="ORF">FISHEDRAFT_60175</name>
</gene>
<feature type="region of interest" description="Disordered" evidence="1">
    <location>
        <begin position="15"/>
        <end position="92"/>
    </location>
</feature>
<evidence type="ECO:0000256" key="1">
    <source>
        <dbReference type="SAM" id="MobiDB-lite"/>
    </source>
</evidence>
<feature type="compositionally biased region" description="Gly residues" evidence="1">
    <location>
        <begin position="112"/>
        <end position="121"/>
    </location>
</feature>
<proteinExistence type="predicted"/>
<accession>A0A0D7A796</accession>
<evidence type="ECO:0000313" key="3">
    <source>
        <dbReference type="Proteomes" id="UP000054144"/>
    </source>
</evidence>
<feature type="compositionally biased region" description="Low complexity" evidence="1">
    <location>
        <begin position="62"/>
        <end position="80"/>
    </location>
</feature>
<reference evidence="2 3" key="1">
    <citation type="journal article" date="2015" name="Fungal Genet. Biol.">
        <title>Evolution of novel wood decay mechanisms in Agaricales revealed by the genome sequences of Fistulina hepatica and Cylindrobasidium torrendii.</title>
        <authorList>
            <person name="Floudas D."/>
            <person name="Held B.W."/>
            <person name="Riley R."/>
            <person name="Nagy L.G."/>
            <person name="Koehler G."/>
            <person name="Ransdell A.S."/>
            <person name="Younus H."/>
            <person name="Chow J."/>
            <person name="Chiniquy J."/>
            <person name="Lipzen A."/>
            <person name="Tritt A."/>
            <person name="Sun H."/>
            <person name="Haridas S."/>
            <person name="LaButti K."/>
            <person name="Ohm R.A."/>
            <person name="Kues U."/>
            <person name="Blanchette R.A."/>
            <person name="Grigoriev I.V."/>
            <person name="Minto R.E."/>
            <person name="Hibbett D.S."/>
        </authorList>
    </citation>
    <scope>NUCLEOTIDE SEQUENCE [LARGE SCALE GENOMIC DNA]</scope>
    <source>
        <strain evidence="2 3">ATCC 64428</strain>
    </source>
</reference>
<feature type="compositionally biased region" description="Low complexity" evidence="1">
    <location>
        <begin position="34"/>
        <end position="52"/>
    </location>
</feature>